<name>A0A8J2VQ37_9BACL</name>
<dbReference type="Pfam" id="PF20247">
    <property type="entry name" value="DUF6602"/>
    <property type="match status" value="1"/>
</dbReference>
<comment type="caution">
    <text evidence="2">The sequence shown here is derived from an EMBL/GenBank/DDBJ whole genome shotgun (WGS) entry which is preliminary data.</text>
</comment>
<evidence type="ECO:0000259" key="1">
    <source>
        <dbReference type="Pfam" id="PF20247"/>
    </source>
</evidence>
<evidence type="ECO:0000313" key="3">
    <source>
        <dbReference type="Proteomes" id="UP000628775"/>
    </source>
</evidence>
<reference evidence="2" key="1">
    <citation type="journal article" date="2014" name="Int. J. Syst. Evol. Microbiol.">
        <title>Complete genome sequence of Corynebacterium casei LMG S-19264T (=DSM 44701T), isolated from a smear-ripened cheese.</title>
        <authorList>
            <consortium name="US DOE Joint Genome Institute (JGI-PGF)"/>
            <person name="Walter F."/>
            <person name="Albersmeier A."/>
            <person name="Kalinowski J."/>
            <person name="Ruckert C."/>
        </authorList>
    </citation>
    <scope>NUCLEOTIDE SEQUENCE</scope>
    <source>
        <strain evidence="2">CGMCC 1.15371</strain>
    </source>
</reference>
<accession>A0A8J2VQ37</accession>
<keyword evidence="3" id="KW-1185">Reference proteome</keyword>
<dbReference type="InterPro" id="IPR046537">
    <property type="entry name" value="DUF6602"/>
</dbReference>
<feature type="domain" description="DUF6602" evidence="1">
    <location>
        <begin position="35"/>
        <end position="128"/>
    </location>
</feature>
<dbReference type="RefSeq" id="WP_188690839.1">
    <property type="nucleotide sequence ID" value="NZ_BMIR01000004.1"/>
</dbReference>
<proteinExistence type="predicted"/>
<protein>
    <recommendedName>
        <fullName evidence="1">DUF6602 domain-containing protein</fullName>
    </recommendedName>
</protein>
<dbReference type="EMBL" id="BMIR01000004">
    <property type="protein sequence ID" value="GGE35359.1"/>
    <property type="molecule type" value="Genomic_DNA"/>
</dbReference>
<dbReference type="Proteomes" id="UP000628775">
    <property type="component" value="Unassembled WGS sequence"/>
</dbReference>
<reference evidence="2" key="2">
    <citation type="submission" date="2020-09" db="EMBL/GenBank/DDBJ databases">
        <authorList>
            <person name="Sun Q."/>
            <person name="Zhou Y."/>
        </authorList>
    </citation>
    <scope>NUCLEOTIDE SEQUENCE</scope>
    <source>
        <strain evidence="2">CGMCC 1.15371</strain>
    </source>
</reference>
<gene>
    <name evidence="2" type="ORF">GCM10011391_12610</name>
</gene>
<evidence type="ECO:0000313" key="2">
    <source>
        <dbReference type="EMBL" id="GGE35359.1"/>
    </source>
</evidence>
<organism evidence="2 3">
    <name type="scientific">Pullulanibacillus camelliae</name>
    <dbReference type="NCBI Taxonomy" id="1707096"/>
    <lineage>
        <taxon>Bacteria</taxon>
        <taxon>Bacillati</taxon>
        <taxon>Bacillota</taxon>
        <taxon>Bacilli</taxon>
        <taxon>Bacillales</taxon>
        <taxon>Sporolactobacillaceae</taxon>
        <taxon>Pullulanibacillus</taxon>
    </lineage>
</organism>
<dbReference type="AlphaFoldDB" id="A0A8J2VQ37"/>
<sequence length="315" mass="35920">MSNEQKYRKVLEAIVRNYLETEKSLISQLNFDLPNHGLTLGSFREEIWKQLFEQLVPKKYVIEQSVFLIDSKGSVSKEVDLVIFDEMYTPYIFRNGRIKFIPIEAVAAVVQSKSGNVEGLEEWCASIDQLQTATNAIARMATFVATSLEPTSTQSATRPIKVLCQIGTAPENGNKVNVPIAGFDFEFIADKNNNKISILYPQEKILFDWFNDLNNHQPGSQVARRSVAEEQGYPSKLDKFAKSEQGNLVLNDYRVIAENGQAEVSLLSFNFQFNQLLMLINNPMLFPHKAYVELFKRIYSEMHQDESSSKKAEKR</sequence>
<dbReference type="CDD" id="cd21173">
    <property type="entry name" value="NucC-like"/>
    <property type="match status" value="1"/>
</dbReference>